<feature type="domain" description="SEA" evidence="16">
    <location>
        <begin position="2792"/>
        <end position="2904"/>
    </location>
</feature>
<evidence type="ECO:0000256" key="11">
    <source>
        <dbReference type="ARBA" id="ARBA00023157"/>
    </source>
</evidence>
<dbReference type="GO" id="GO:0007160">
    <property type="term" value="P:cell-matrix adhesion"/>
    <property type="evidence" value="ECO:0007669"/>
    <property type="project" value="InterPro"/>
</dbReference>
<dbReference type="KEGG" id="tad:TRIADDRAFT_53733"/>
<evidence type="ECO:0000259" key="19">
    <source>
        <dbReference type="PROSITE" id="PS51220"/>
    </source>
</evidence>
<dbReference type="OMA" id="HNRSICI"/>
<protein>
    <submittedName>
        <fullName evidence="21">Uncharacterized protein</fullName>
    </submittedName>
</protein>
<feature type="domain" description="VWFD" evidence="20">
    <location>
        <begin position="2053"/>
        <end position="2252"/>
    </location>
</feature>
<feature type="domain" description="EGF-like" evidence="17">
    <location>
        <begin position="1156"/>
        <end position="1196"/>
    </location>
</feature>
<evidence type="ECO:0000256" key="9">
    <source>
        <dbReference type="ARBA" id="ARBA00022989"/>
    </source>
</evidence>
<dbReference type="InterPro" id="IPR005533">
    <property type="entry name" value="AMOP_dom"/>
</dbReference>
<dbReference type="SMART" id="SM00179">
    <property type="entry name" value="EGF_CA"/>
    <property type="match status" value="24"/>
</dbReference>
<dbReference type="InterPro" id="IPR003886">
    <property type="entry name" value="NIDO_dom"/>
</dbReference>
<keyword evidence="11 13" id="KW-1015">Disulfide bond</keyword>
<evidence type="ECO:0000256" key="7">
    <source>
        <dbReference type="ARBA" id="ARBA00022737"/>
    </source>
</evidence>
<feature type="domain" description="EGF-like" evidence="17">
    <location>
        <begin position="2707"/>
        <end position="2746"/>
    </location>
</feature>
<evidence type="ECO:0000256" key="8">
    <source>
        <dbReference type="ARBA" id="ARBA00022837"/>
    </source>
</evidence>
<dbReference type="InterPro" id="IPR000742">
    <property type="entry name" value="EGF"/>
</dbReference>
<dbReference type="GO" id="GO:0071944">
    <property type="term" value="C:cell periphery"/>
    <property type="evidence" value="ECO:0007669"/>
    <property type="project" value="UniProtKB-ARBA"/>
</dbReference>
<feature type="domain" description="AMOP" evidence="18">
    <location>
        <begin position="1904"/>
        <end position="2041"/>
    </location>
</feature>
<feature type="domain" description="EGF-like" evidence="17">
    <location>
        <begin position="1443"/>
        <end position="1483"/>
    </location>
</feature>
<dbReference type="SMART" id="SM00723">
    <property type="entry name" value="AMOP"/>
    <property type="match status" value="1"/>
</dbReference>
<feature type="domain" description="EGF-like" evidence="17">
    <location>
        <begin position="1484"/>
        <end position="1524"/>
    </location>
</feature>
<feature type="compositionally biased region" description="Basic and acidic residues" evidence="14">
    <location>
        <begin position="3151"/>
        <end position="3160"/>
    </location>
</feature>
<feature type="domain" description="EGF-like" evidence="17">
    <location>
        <begin position="1361"/>
        <end position="1401"/>
    </location>
</feature>
<dbReference type="PANTHER" id="PTHR24039:SF28">
    <property type="entry name" value="EGF-LIKE DOMAIN-CONTAINING PROTEIN"/>
    <property type="match status" value="1"/>
</dbReference>
<evidence type="ECO:0000256" key="3">
    <source>
        <dbReference type="ARBA" id="ARBA00022525"/>
    </source>
</evidence>
<dbReference type="InterPro" id="IPR026823">
    <property type="entry name" value="cEGF"/>
</dbReference>
<dbReference type="GO" id="GO:0048513">
    <property type="term" value="P:animal organ development"/>
    <property type="evidence" value="ECO:0007669"/>
    <property type="project" value="UniProtKB-ARBA"/>
</dbReference>
<sequence>MALHDITSKHTCKVIKTTSLDIEEKSDILNSNEVHSELVIQSNENADVSEYRLVSSSLADEKQTITNVISLTEHGDIELSTQTLSTLSSNNDIITSATTYSSFQLQIGDVNTQSSNDIPSLLQDVKASSVISLEIDSRIITEIITVNQQVSTFATSKNHLKSSSLENTLISTTATLTDYDTIEKSSDILSTLSPNIITSSPIYDSLQSQTSYVSAYSVDTSVSRIISLLQDILTSTITLTEIESQSATSLVISSQQVSTLITSKDLLESSLLENRQETTSMLSSTAYDDEEDNTETSNDILSTLSSNIITSSPIYDSLQSQTSYVSAYSVDTSVSRIISLLQDILTSTITLTEIESQSATSLVISSQQVSTLITSKDLLESSLLENRQETTSMLSSTAYDDEEDNTETSNDILSTLSSNIITSSPIYDSLQSQTSYVSAYSVDTSVSRIISLLQDILTSTITLTEIESQSATSLVISSQQVSTLITSKDLLESSLLENRQETISMLSSTAYDDEEDNTETFNDILSTLSPNIITSSPIYDSLQSQISYVSAYSVDTSVSRIITLTEIESQSATSLAISSQQVSTLITSKDLLESSLLENRQETTSMLSSTAYDDEEDNTETFNDILSTLSSNIITSSPIYDSLQSQTSYVSAYSVDTSVSRIISLLQDILTSTITLTEIENQSATSLVISSQQVSTLITSKDLLESSLLENRQETTSMLSSTAYDDEEDNTETSNDILSTLSPNIITSSPIYDSLQSQTSYVSAYSVDTSVSRIISLLQDILTSTITLTEIENQSATSLVISSQQVSTLITSKDLLESSLLENRQETTSMLSSTAYDDEEDNTETFNDILSTLSPNIITSSPIYDSLQSQTSYVSAYSVDTSVSRIISLLQDILTSTITLTEIENQSATSLVISSQQLSTLVTSEDQSVLSFQERPYSSEITGFSEKTLPPSLSTINIIESSIVFKDFQVKSATDLVSFHSNIISSEGSITVISTSIETSYPSTTYVVHPILLESTTIAPSTTSEVTSSRLPDIYDCSINTNLCHSKADCINTSGLYNCLCRSGFTGNGTYCADIDECAKNQHECPNRSVCINNIGSYQCQCMSGFSGNGTLCEDIDECTMNQYRCHNKSMCINIIGSYQCQCIKGFSGNGTFCEDINECVINEDRCHNRSICINNIGSYQCQCINGFSGNGTFCDDKDECALNQHGCHNRSICINTIGSYQCQCMNGFSGNGTLCEDIDECAINQHECHNRSICINNIGSYQCQCINGFSDNGTFCEDIDECALNQHGCHNKSICINNIGSYQCQCINGFSGNGTFCEDIDECLANEHRCHNRSICINNIGSYQCQCINGFSGNGTLCEDIDECVTNAHGCHNRSICINNIGSYQCQCIRGFSGNGTLCKDIDECVAIEHGCHNKSVCINNVGSYQCRCINGFLGNGTLCEDIDECVTNQHKCHNRSICINNIGSYQCQCINGFSGSGTLCEDIDECLANQHNCHSQANCINGIGSYECFCRVGYTGNGTICEDVNECKNGNRCHPNSTCHNNIGSFNCLCLTGFSGNGTHCTDVDECATNQHQCHQQAICSNILGSYECNCRSGYIGSGTSCSDINECNGLHNCSSLATCYNTAGSYYCTCNYGLQGNGIYCFREGTRLYPYGLQFGDRSFGRTDQGSLYLYLSEPIYFVQTSYRGIYISADGLVSLGFPYLGFRPRRFPRPFNRAIIAPYFADCDLRSQSLSSVYYQQYFSYQNTPIAKEIIKNATNDVQQFQQIAAQNPNNAIYGVFREVVSNFSATHVIVITWYKVVPYPFWYYWRYPPRKYNTFQLVLISNGENLFGLFNYEVNGFNWWKRTPWIRARVGYSYGVAPFYYEIPWSQRRDQNLLRIDQYRGNTGEIGKWAFRLDDPDIKHVNYARRCTRWYYAQAYSVYYRRTLPACPCRAAQAILDPRFIYNRRTGCAISRFSFPGWGWWWFWPRTYFYLWSRPPRVQQRCCYSTNRNTAGALIRSYPGGSSFTYVTRSLRQNDEEAYSACCKLSRLCYLYRIRRPIDTCRFYRPPRWSWMWGDPHVETLDGKKYSFNGVGEYTLIRSENNYFTFQGRTKRPFIANTTKLAKATIYTSFAMSKNDSDTVEVKLNENSNTIAIIINKNSTYNDSHLMNGTVLSFNNIEISKSSTTYIISFTSGISAEIQAVTETLVASIVTSSSLLGITKGLLGTYNGNVTDDFLRPDGTYLSINATDEEIYHQFGQLWQIDGNASLFTYPPGRGPGYYSDPSFVPNFSKDINSLFENNTQLRDEAVKSCNGDAACLFDAAETLSLAVAVGSKNVSESIATAQKDINIFPPTITGESIFNVTFGQVFTTVLNISDGNSNKMLELNAANLPPGASIDNETFVFTWNVTTYKNISFEFTVINSHNLSAIFKPAIFMCYCANNGTCQYDSESITINDTGYAVCQCASGWVGSFCTQDLDECAGNPCYENVTCTPMQAPATGYTCGLCPGGLQGDGVKCYDVNECETGASLCNQTCVNTVGCYSCLCNAGFELDANKFDCKAIISCSSISNNCSQTCAVINNKIACSCNEGFNLATDQATCQDQDECTSNPTICAHNCTNTVGSYKCSCRNGYQLRADGRTCQDIDECTNITTCPLNTICTNTPGSYECQCVDGFQFIGTECEDIDECSRPELNACNRYASCVNFAGSYNCLCKSGFDGNGIVCTDINECNNINNCSSNAQCQNDIGSYRCICRNGFTGNGFTCTDINECDNLSSCRREEICYNTLSSYYCACKKGFYLDSNTNSTTHCKAGLYYVGEIKLNGRFTSDLSNKGSQAYLLLTTETVNKLNAALLADIRTQYTVRQLIITNVRPGSIVIDFSITLLPNATSVTAQFLDSVTNRSIKQIGNYPVALITFQDYDQCADPQANSCSKLQNCTKKPGTYGCTCINGYQLDLQSNNCQDIDECLVPSRCANNSICINEPGGFQCQCLDGYSGNGLTECRSLCSSNLCKNGGTCFYSNGTSLCNCSAGFDGQYCESTSVLTIPTLGIAFGIAGGVLILILTLIGVFVFYHRNKKARSKAECGKNSGNASIASSASSNSDVDDPTQHHGQHQSQRIESVISLFSEKRYRSSYYQGIRSDEQSSTDRTKRKVPKAENIDLVKNSKKKGVKEKLQRVNRN</sequence>
<dbReference type="GO" id="GO:0048731">
    <property type="term" value="P:system development"/>
    <property type="evidence" value="ECO:0007669"/>
    <property type="project" value="UniProtKB-ARBA"/>
</dbReference>
<dbReference type="GO" id="GO:0005576">
    <property type="term" value="C:extracellular region"/>
    <property type="evidence" value="ECO:0007669"/>
    <property type="project" value="UniProtKB-SubCell"/>
</dbReference>
<evidence type="ECO:0000256" key="6">
    <source>
        <dbReference type="ARBA" id="ARBA00022729"/>
    </source>
</evidence>
<evidence type="ECO:0000256" key="1">
    <source>
        <dbReference type="ARBA" id="ARBA00004479"/>
    </source>
</evidence>
<dbReference type="GeneID" id="6750785"/>
<feature type="domain" description="EGF-like" evidence="17">
    <location>
        <begin position="1565"/>
        <end position="1605"/>
    </location>
</feature>
<dbReference type="PROSITE" id="PS51220">
    <property type="entry name" value="NIDO"/>
    <property type="match status" value="1"/>
</dbReference>
<dbReference type="PROSITE" id="PS50856">
    <property type="entry name" value="AMOP"/>
    <property type="match status" value="1"/>
</dbReference>
<feature type="domain" description="EGF-like" evidence="17">
    <location>
        <begin position="2625"/>
        <end position="2664"/>
    </location>
</feature>
<dbReference type="InterPro" id="IPR049883">
    <property type="entry name" value="NOTCH1_EGF-like"/>
</dbReference>
<keyword evidence="9 15" id="KW-1133">Transmembrane helix</keyword>
<dbReference type="HOGENOM" id="CLU_225609_0_0_1"/>
<evidence type="ECO:0000256" key="15">
    <source>
        <dbReference type="SAM" id="Phobius"/>
    </source>
</evidence>
<dbReference type="SUPFAM" id="SSF57196">
    <property type="entry name" value="EGF/Laminin"/>
    <property type="match status" value="4"/>
</dbReference>
<dbReference type="Gene3D" id="2.60.40.10">
    <property type="entry name" value="Immunoglobulins"/>
    <property type="match status" value="1"/>
</dbReference>
<feature type="domain" description="EGF-like" evidence="17">
    <location>
        <begin position="1074"/>
        <end position="1114"/>
    </location>
</feature>
<dbReference type="InterPro" id="IPR024731">
    <property type="entry name" value="NELL2-like_EGF"/>
</dbReference>
<feature type="disulfide bond" evidence="13">
    <location>
        <begin position="3008"/>
        <end position="3017"/>
    </location>
</feature>
<feature type="domain" description="EGF-like" evidence="17">
    <location>
        <begin position="1606"/>
        <end position="1645"/>
    </location>
</feature>
<comment type="subcellular location">
    <subcellularLocation>
        <location evidence="1">Membrane</location>
        <topology evidence="1">Single-pass type I membrane protein</topology>
    </subcellularLocation>
    <subcellularLocation>
        <location evidence="2">Secreted</location>
    </subcellularLocation>
</comment>
<dbReference type="Pfam" id="PF07645">
    <property type="entry name" value="EGF_CA"/>
    <property type="match status" value="18"/>
</dbReference>
<keyword evidence="10 15" id="KW-0472">Membrane</keyword>
<evidence type="ECO:0000256" key="14">
    <source>
        <dbReference type="SAM" id="MobiDB-lite"/>
    </source>
</evidence>
<feature type="domain" description="EGF-like" evidence="17">
    <location>
        <begin position="1033"/>
        <end position="1073"/>
    </location>
</feature>
<dbReference type="SMART" id="SM00181">
    <property type="entry name" value="EGF"/>
    <property type="match status" value="27"/>
</dbReference>
<feature type="transmembrane region" description="Helical" evidence="15">
    <location>
        <begin position="3028"/>
        <end position="3052"/>
    </location>
</feature>
<evidence type="ECO:0000259" key="16">
    <source>
        <dbReference type="PROSITE" id="PS50024"/>
    </source>
</evidence>
<proteinExistence type="predicted"/>
<keyword evidence="5 15" id="KW-0812">Transmembrane</keyword>
<dbReference type="eggNOG" id="KOG4475">
    <property type="taxonomic scope" value="Eukaryota"/>
</dbReference>
<dbReference type="FunFam" id="2.10.25.10:FF:000038">
    <property type="entry name" value="Fibrillin 2"/>
    <property type="match status" value="17"/>
</dbReference>
<feature type="domain" description="EGF-like" evidence="17">
    <location>
        <begin position="1320"/>
        <end position="1360"/>
    </location>
</feature>
<dbReference type="InterPro" id="IPR013783">
    <property type="entry name" value="Ig-like_fold"/>
</dbReference>
<feature type="domain" description="EGF-like" evidence="17">
    <location>
        <begin position="1279"/>
        <end position="1319"/>
    </location>
</feature>
<keyword evidence="8" id="KW-0106">Calcium</keyword>
<evidence type="ECO:0000259" key="18">
    <source>
        <dbReference type="PROSITE" id="PS50856"/>
    </source>
</evidence>
<feature type="domain" description="EGF-like" evidence="17">
    <location>
        <begin position="1525"/>
        <end position="1564"/>
    </location>
</feature>
<feature type="domain" description="EGF-like" evidence="17">
    <location>
        <begin position="2984"/>
        <end position="3018"/>
    </location>
</feature>
<evidence type="ECO:0000256" key="13">
    <source>
        <dbReference type="PROSITE-ProRule" id="PRU00076"/>
    </source>
</evidence>
<feature type="region of interest" description="Disordered" evidence="14">
    <location>
        <begin position="3063"/>
        <end position="3096"/>
    </location>
</feature>
<dbReference type="GO" id="GO:0016020">
    <property type="term" value="C:membrane"/>
    <property type="evidence" value="ECO:0007669"/>
    <property type="project" value="UniProtKB-SubCell"/>
</dbReference>
<feature type="domain" description="EGF-like" evidence="17">
    <location>
        <begin position="1115"/>
        <end position="1155"/>
    </location>
</feature>
<feature type="domain" description="EGF-like" evidence="17">
    <location>
        <begin position="1197"/>
        <end position="1237"/>
    </location>
</feature>
<dbReference type="Pfam" id="PF12661">
    <property type="entry name" value="hEGF"/>
    <property type="match status" value="1"/>
</dbReference>
<dbReference type="InterPro" id="IPR018097">
    <property type="entry name" value="EGF_Ca-bd_CS"/>
</dbReference>
<feature type="domain" description="EGF-like" evidence="17">
    <location>
        <begin position="2665"/>
        <end position="2706"/>
    </location>
</feature>
<accession>B3RQ07</accession>
<dbReference type="InParanoid" id="B3RQ07"/>
<dbReference type="SMART" id="SM00216">
    <property type="entry name" value="VWD"/>
    <property type="match status" value="1"/>
</dbReference>
<reference evidence="21 22" key="1">
    <citation type="journal article" date="2008" name="Nature">
        <title>The Trichoplax genome and the nature of placozoans.</title>
        <authorList>
            <person name="Srivastava M."/>
            <person name="Begovic E."/>
            <person name="Chapman J."/>
            <person name="Putnam N.H."/>
            <person name="Hellsten U."/>
            <person name="Kawashima T."/>
            <person name="Kuo A."/>
            <person name="Mitros T."/>
            <person name="Salamov A."/>
            <person name="Carpenter M.L."/>
            <person name="Signorovitch A.Y."/>
            <person name="Moreno M.A."/>
            <person name="Kamm K."/>
            <person name="Grimwood J."/>
            <person name="Schmutz J."/>
            <person name="Shapiro H."/>
            <person name="Grigoriev I.V."/>
            <person name="Buss L.W."/>
            <person name="Schierwater B."/>
            <person name="Dellaporta S.L."/>
            <person name="Rokhsar D.S."/>
        </authorList>
    </citation>
    <scope>NUCLEOTIDE SEQUENCE [LARGE SCALE GENOMIC DNA]</scope>
    <source>
        <strain evidence="21 22">Grell-BS-1999</strain>
    </source>
</reference>
<dbReference type="CDD" id="cd00053">
    <property type="entry name" value="EGF"/>
    <property type="match status" value="1"/>
</dbReference>
<dbReference type="CTD" id="6750785"/>
<dbReference type="EMBL" id="DS985242">
    <property type="protein sequence ID" value="EDV27736.1"/>
    <property type="molecule type" value="Genomic_DNA"/>
</dbReference>
<feature type="domain" description="EGF-like" evidence="17">
    <location>
        <begin position="2943"/>
        <end position="2983"/>
    </location>
</feature>
<evidence type="ECO:0000256" key="12">
    <source>
        <dbReference type="ARBA" id="ARBA00023180"/>
    </source>
</evidence>
<comment type="caution">
    <text evidence="13">Lacks conserved residue(s) required for the propagation of feature annotation.</text>
</comment>
<keyword evidence="22" id="KW-1185">Reference proteome</keyword>
<dbReference type="FunFam" id="2.10.25.10:FF:000202">
    <property type="entry name" value="Multiple epidermal growth factor-like domains 8"/>
    <property type="match status" value="1"/>
</dbReference>
<dbReference type="CDD" id="cd00054">
    <property type="entry name" value="EGF_CA"/>
    <property type="match status" value="22"/>
</dbReference>
<dbReference type="PROSITE" id="PS00022">
    <property type="entry name" value="EGF_1"/>
    <property type="match status" value="2"/>
</dbReference>
<feature type="domain" description="NIDO" evidence="19">
    <location>
        <begin position="1722"/>
        <end position="1901"/>
    </location>
</feature>
<evidence type="ECO:0000256" key="4">
    <source>
        <dbReference type="ARBA" id="ARBA00022536"/>
    </source>
</evidence>
<dbReference type="Pfam" id="PF06119">
    <property type="entry name" value="NIDO"/>
    <property type="match status" value="1"/>
</dbReference>
<dbReference type="eggNOG" id="KOG1217">
    <property type="taxonomic scope" value="Eukaryota"/>
</dbReference>
<dbReference type="SMART" id="SM00539">
    <property type="entry name" value="NIDO"/>
    <property type="match status" value="1"/>
</dbReference>
<evidence type="ECO:0000313" key="21">
    <source>
        <dbReference type="EMBL" id="EDV27736.1"/>
    </source>
</evidence>
<feature type="compositionally biased region" description="Low complexity" evidence="14">
    <location>
        <begin position="3067"/>
        <end position="3081"/>
    </location>
</feature>
<dbReference type="PROSITE" id="PS01186">
    <property type="entry name" value="EGF_2"/>
    <property type="match status" value="22"/>
</dbReference>
<keyword evidence="6" id="KW-0732">Signal</keyword>
<dbReference type="InterPro" id="IPR009030">
    <property type="entry name" value="Growth_fac_rcpt_cys_sf"/>
</dbReference>
<dbReference type="PROSITE" id="PS50024">
    <property type="entry name" value="SEA"/>
    <property type="match status" value="1"/>
</dbReference>
<feature type="domain" description="EGF-like" evidence="17">
    <location>
        <begin position="2747"/>
        <end position="2784"/>
    </location>
</feature>
<evidence type="ECO:0000259" key="17">
    <source>
        <dbReference type="PROSITE" id="PS50026"/>
    </source>
</evidence>
<dbReference type="PROSITE" id="PS00010">
    <property type="entry name" value="ASX_HYDROXYL"/>
    <property type="match status" value="21"/>
</dbReference>
<dbReference type="InterPro" id="IPR013032">
    <property type="entry name" value="EGF-like_CS"/>
</dbReference>
<evidence type="ECO:0000259" key="20">
    <source>
        <dbReference type="PROSITE" id="PS51233"/>
    </source>
</evidence>
<evidence type="ECO:0000256" key="5">
    <source>
        <dbReference type="ARBA" id="ARBA00022692"/>
    </source>
</evidence>
<evidence type="ECO:0000313" key="22">
    <source>
        <dbReference type="Proteomes" id="UP000009022"/>
    </source>
</evidence>
<dbReference type="Gene3D" id="2.10.25.10">
    <property type="entry name" value="Laminin"/>
    <property type="match status" value="26"/>
</dbReference>
<dbReference type="RefSeq" id="XP_002109570.1">
    <property type="nucleotide sequence ID" value="XM_002109534.1"/>
</dbReference>
<feature type="domain" description="EGF-like" evidence="17">
    <location>
        <begin position="2584"/>
        <end position="2624"/>
    </location>
</feature>
<dbReference type="InterPro" id="IPR000082">
    <property type="entry name" value="SEA_dom"/>
</dbReference>
<dbReference type="FunFam" id="2.10.25.10:FF:000008">
    <property type="entry name" value="Signal peptide, CUB domain, EGF-like 2"/>
    <property type="match status" value="1"/>
</dbReference>
<feature type="domain" description="EGF-like" evidence="17">
    <location>
        <begin position="2459"/>
        <end position="2501"/>
    </location>
</feature>
<dbReference type="Pfam" id="PF12662">
    <property type="entry name" value="cEGF"/>
    <property type="match status" value="2"/>
</dbReference>
<dbReference type="OrthoDB" id="4405280at2759"/>
<dbReference type="GO" id="GO:0005509">
    <property type="term" value="F:calcium ion binding"/>
    <property type="evidence" value="ECO:0007669"/>
    <property type="project" value="InterPro"/>
</dbReference>
<feature type="region of interest" description="Disordered" evidence="14">
    <location>
        <begin position="3116"/>
        <end position="3160"/>
    </location>
</feature>
<dbReference type="PhylomeDB" id="B3RQ07"/>
<evidence type="ECO:0000256" key="2">
    <source>
        <dbReference type="ARBA" id="ARBA00004613"/>
    </source>
</evidence>
<dbReference type="InterPro" id="IPR000152">
    <property type="entry name" value="EGF-type_Asp/Asn_hydroxyl_site"/>
</dbReference>
<evidence type="ECO:0000256" key="10">
    <source>
        <dbReference type="ARBA" id="ARBA00023136"/>
    </source>
</evidence>
<dbReference type="SUPFAM" id="SSF57184">
    <property type="entry name" value="Growth factor receptor domain"/>
    <property type="match status" value="7"/>
</dbReference>
<feature type="domain" description="EGF-like" evidence="17">
    <location>
        <begin position="1238"/>
        <end position="1278"/>
    </location>
</feature>
<organism evidence="21 22">
    <name type="scientific">Trichoplax adhaerens</name>
    <name type="common">Trichoplax reptans</name>
    <dbReference type="NCBI Taxonomy" id="10228"/>
    <lineage>
        <taxon>Eukaryota</taxon>
        <taxon>Metazoa</taxon>
        <taxon>Placozoa</taxon>
        <taxon>Uniplacotomia</taxon>
        <taxon>Trichoplacea</taxon>
        <taxon>Trichoplacidae</taxon>
        <taxon>Trichoplax</taxon>
    </lineage>
</organism>
<feature type="domain" description="EGF-like" evidence="17">
    <location>
        <begin position="1402"/>
        <end position="1442"/>
    </location>
</feature>
<keyword evidence="12" id="KW-0325">Glycoprotein</keyword>
<dbReference type="PROSITE" id="PS01187">
    <property type="entry name" value="EGF_CA"/>
    <property type="match status" value="9"/>
</dbReference>
<dbReference type="Proteomes" id="UP000009022">
    <property type="component" value="Unassembled WGS sequence"/>
</dbReference>
<dbReference type="PROSITE" id="PS50026">
    <property type="entry name" value="EGF_3"/>
    <property type="match status" value="23"/>
</dbReference>
<keyword evidence="4 13" id="KW-0245">EGF-like domain</keyword>
<gene>
    <name evidence="21" type="ORF">TRIADDRAFT_53733</name>
</gene>
<dbReference type="InterPro" id="IPR001846">
    <property type="entry name" value="VWF_type-D"/>
</dbReference>
<dbReference type="InterPro" id="IPR001881">
    <property type="entry name" value="EGF-like_Ca-bd_dom"/>
</dbReference>
<name>B3RQ07_TRIAD</name>
<dbReference type="Pfam" id="PF12947">
    <property type="entry name" value="EGF_3"/>
    <property type="match status" value="1"/>
</dbReference>
<keyword evidence="3" id="KW-0964">Secreted</keyword>
<dbReference type="PANTHER" id="PTHR24039">
    <property type="entry name" value="FIBRILLIN-RELATED"/>
    <property type="match status" value="1"/>
</dbReference>
<keyword evidence="7" id="KW-0677">Repeat</keyword>
<feature type="compositionally biased region" description="Basic and acidic residues" evidence="14">
    <location>
        <begin position="3119"/>
        <end position="3140"/>
    </location>
</feature>
<dbReference type="PROSITE" id="PS51233">
    <property type="entry name" value="VWFD"/>
    <property type="match status" value="1"/>
</dbReference>